<evidence type="ECO:0000313" key="2">
    <source>
        <dbReference type="EMBL" id="OGD12208.1"/>
    </source>
</evidence>
<protein>
    <recommendedName>
        <fullName evidence="4">Fibronectin type-III domain-containing protein</fullName>
    </recommendedName>
</protein>
<dbReference type="Gene3D" id="2.60.40.10">
    <property type="entry name" value="Immunoglobulins"/>
    <property type="match status" value="2"/>
</dbReference>
<evidence type="ECO:0000256" key="1">
    <source>
        <dbReference type="SAM" id="MobiDB-lite"/>
    </source>
</evidence>
<dbReference type="EMBL" id="MEXV01000023">
    <property type="protein sequence ID" value="OGD12208.1"/>
    <property type="molecule type" value="Genomic_DNA"/>
</dbReference>
<organism evidence="2 3">
    <name type="scientific">Candidatus Amesbacteria bacterium RIFOXYD1_FULL_47_9</name>
    <dbReference type="NCBI Taxonomy" id="1797267"/>
    <lineage>
        <taxon>Bacteria</taxon>
        <taxon>Candidatus Amesiibacteriota</taxon>
    </lineage>
</organism>
<evidence type="ECO:0008006" key="4">
    <source>
        <dbReference type="Google" id="ProtNLM"/>
    </source>
</evidence>
<dbReference type="AlphaFoldDB" id="A0A1F5A1I6"/>
<sequence>MTKRRLFIGGLLILAGIGVAFGGVQTQGVYDCGGRITCVYDCVPGPGTCDYEVPCSGNSDTCGSDIGYCNTDCNQGDDATGGTCDATCPPWDGEGPSPTSGGGGGGPNPQRVNVKVMVDQNRNGLFDDGNSNYVQGSGGLPTGACGSYATISGPNILLHDYGNPGDVSHEVHDRCYDGVLPGVRWGRSSQGPYIYELLNLPSGYSVVALGGVDANKCSFNAGTGRATCTANGDYFIDFLIRPPTPPGCTISAVPGTVSVGSPTTLTVAGNGEEEGTETIRAWVSRLSGGVIAQITPAATQYVSGGKYFYLIPAAGCNSTNYQYCSKTTQVTLGELGYYRFHCDAPTAPDICSGNPFCSVNGCASGCINCSGWLDCGPSDYATLSVVTPTPTPALLCPTPALQVPDQYCDAYNNRDIDFDWNNIAGTSRYQWQVDNESTFSSPILAGRNDIPISEHIWEDVSSYGPRYARVRAYESTSCSLGPWSAVRSFTVSACPTPTPGPCPAPLMDWPSVVCVDGKERITWDWNDVPNASEYRFRLDDSNPQVAPYLGSSLTTESARTPADQTTGVVHCGQSQVNALASVSPSSCTVPGNWSNVTCESRTCPSPTPTIPPNCIFNLVPATLTRVVGGTAGIQGVPQPTGGTVSSVNFFSSNISVAQVNPGSDISSPYNSTVSCVAGGNATITGRCMMSGVTRGSDTTAVSCVTPTPTPVGPTNTPTRTPTPGPTNTPTRTPTPAPCNCTVNLVPAAPASIPVGGTTAFQANPSITGGACTVDEVLFSSAPAGIVSLSRAVDASSPYTSTATGQASGSTTVTSQVRLTDGVIHCSDSSVQVVANATPTPTPTCAPINPPASVNVNDTGGNIRVNWTDSSTNETGFNVYRREGANPYAVQPGMPLAANTTSWNDPGETCGVTYSYGVTALLSTAPPGCSNESSMTTGIGGCAVTAPWFQVGGGGNAIAAAGDVGTGLPPGAPPPYLVESGTGGIPGLAVGTGLYRITGSNVSSKGWAVDLTGAWSAMLARTENKYPAMRERLEARADSYSLSGTTYNQTQLNNAIDAAMTAGNKITVSGTGDGGTPAPTAITAVETVSGGWAPGDPGTGNSFTLGSWTPAAGDLVLLAVGQRDESRSVTASGNGITFTQIMDVNNDQGNNGLVLLRGMNTSPASGPITVTVTGNTLPVSAIATRFSGVDTSGTNGSGAVEAVGFDDGPSSAEGDNANMKANLTTQTSGAWAFAAGTHRTRNLTVPSGETGIAVNVSRGAGGDVTNTSTWYEST</sequence>
<dbReference type="InterPro" id="IPR013783">
    <property type="entry name" value="Ig-like_fold"/>
</dbReference>
<name>A0A1F5A1I6_9BACT</name>
<dbReference type="Proteomes" id="UP000178579">
    <property type="component" value="Unassembled WGS sequence"/>
</dbReference>
<evidence type="ECO:0000313" key="3">
    <source>
        <dbReference type="Proteomes" id="UP000178579"/>
    </source>
</evidence>
<gene>
    <name evidence="2" type="ORF">A2576_04920</name>
</gene>
<dbReference type="SUPFAM" id="SSF49265">
    <property type="entry name" value="Fibronectin type III"/>
    <property type="match status" value="1"/>
</dbReference>
<reference evidence="2 3" key="1">
    <citation type="journal article" date="2016" name="Nat. Commun.">
        <title>Thousands of microbial genomes shed light on interconnected biogeochemical processes in an aquifer system.</title>
        <authorList>
            <person name="Anantharaman K."/>
            <person name="Brown C.T."/>
            <person name="Hug L.A."/>
            <person name="Sharon I."/>
            <person name="Castelle C.J."/>
            <person name="Probst A.J."/>
            <person name="Thomas B.C."/>
            <person name="Singh A."/>
            <person name="Wilkins M.J."/>
            <person name="Karaoz U."/>
            <person name="Brodie E.L."/>
            <person name="Williams K.H."/>
            <person name="Hubbard S.S."/>
            <person name="Banfield J.F."/>
        </authorList>
    </citation>
    <scope>NUCLEOTIDE SEQUENCE [LARGE SCALE GENOMIC DNA]</scope>
</reference>
<feature type="compositionally biased region" description="Pro residues" evidence="1">
    <location>
        <begin position="720"/>
        <end position="734"/>
    </location>
</feature>
<proteinExistence type="predicted"/>
<feature type="compositionally biased region" description="Low complexity" evidence="1">
    <location>
        <begin position="705"/>
        <end position="719"/>
    </location>
</feature>
<dbReference type="InterPro" id="IPR036116">
    <property type="entry name" value="FN3_sf"/>
</dbReference>
<accession>A0A1F5A1I6</accession>
<feature type="non-terminal residue" evidence="2">
    <location>
        <position position="1273"/>
    </location>
</feature>
<feature type="region of interest" description="Disordered" evidence="1">
    <location>
        <begin position="705"/>
        <end position="734"/>
    </location>
</feature>
<comment type="caution">
    <text evidence="2">The sequence shown here is derived from an EMBL/GenBank/DDBJ whole genome shotgun (WGS) entry which is preliminary data.</text>
</comment>